<comment type="function">
    <text evidence="7">Thiolesterase that catalyzes the hydrolysis of S-D-lactoyl-glutathione to form glutathione and D-lactic acid.</text>
</comment>
<feature type="binding site" evidence="7">
    <location>
        <position position="145"/>
    </location>
    <ligand>
        <name>Zn(2+)</name>
        <dbReference type="ChEBI" id="CHEBI:29105"/>
        <label>1</label>
    </ligand>
</feature>
<keyword evidence="6 7" id="KW-0862">Zinc</keyword>
<evidence type="ECO:0000256" key="4">
    <source>
        <dbReference type="ARBA" id="ARBA00022723"/>
    </source>
</evidence>
<dbReference type="SUPFAM" id="SSF56281">
    <property type="entry name" value="Metallo-hydrolase/oxidoreductase"/>
    <property type="match status" value="1"/>
</dbReference>
<evidence type="ECO:0000313" key="9">
    <source>
        <dbReference type="EMBL" id="QBI01771.1"/>
    </source>
</evidence>
<organism evidence="9 10">
    <name type="scientific">Pseudoduganella albidiflava</name>
    <dbReference type="NCBI Taxonomy" id="321983"/>
    <lineage>
        <taxon>Bacteria</taxon>
        <taxon>Pseudomonadati</taxon>
        <taxon>Pseudomonadota</taxon>
        <taxon>Betaproteobacteria</taxon>
        <taxon>Burkholderiales</taxon>
        <taxon>Oxalobacteraceae</taxon>
        <taxon>Telluria group</taxon>
        <taxon>Pseudoduganella</taxon>
    </lineage>
</organism>
<dbReference type="PANTHER" id="PTHR43705:SF1">
    <property type="entry name" value="HYDROXYACYLGLUTATHIONE HYDROLASE GLOB"/>
    <property type="match status" value="1"/>
</dbReference>
<keyword evidence="4 7" id="KW-0479">Metal-binding</keyword>
<evidence type="ECO:0000256" key="3">
    <source>
        <dbReference type="ARBA" id="ARBA00006759"/>
    </source>
</evidence>
<feature type="binding site" evidence="7">
    <location>
        <position position="91"/>
    </location>
    <ligand>
        <name>Zn(2+)</name>
        <dbReference type="ChEBI" id="CHEBI:29105"/>
        <label>2</label>
    </ligand>
</feature>
<comment type="subunit">
    <text evidence="7">Monomer.</text>
</comment>
<evidence type="ECO:0000313" key="10">
    <source>
        <dbReference type="Proteomes" id="UP000292307"/>
    </source>
</evidence>
<evidence type="ECO:0000256" key="1">
    <source>
        <dbReference type="ARBA" id="ARBA00001623"/>
    </source>
</evidence>
<keyword evidence="5 7" id="KW-0378">Hydrolase</keyword>
<gene>
    <name evidence="7 9" type="primary">gloB</name>
    <name evidence="9" type="ORF">EYF70_13605</name>
</gene>
<evidence type="ECO:0000256" key="7">
    <source>
        <dbReference type="HAMAP-Rule" id="MF_01374"/>
    </source>
</evidence>
<dbReference type="InterPro" id="IPR035680">
    <property type="entry name" value="Clx_II_MBL"/>
</dbReference>
<dbReference type="InterPro" id="IPR017782">
    <property type="entry name" value="Hydroxyacylglutathione_Hdrlase"/>
</dbReference>
<dbReference type="CDD" id="cd07723">
    <property type="entry name" value="hydroxyacylglutathione_hydrolase_MBL-fold"/>
    <property type="match status" value="1"/>
</dbReference>
<dbReference type="EMBL" id="CP036401">
    <property type="protein sequence ID" value="QBI01771.1"/>
    <property type="molecule type" value="Genomic_DNA"/>
</dbReference>
<proteinExistence type="inferred from homology"/>
<reference evidence="9 10" key="1">
    <citation type="submission" date="2019-02" db="EMBL/GenBank/DDBJ databases">
        <title>Draft Genome Sequences of Six Type Strains of the Genus Massilia.</title>
        <authorList>
            <person name="Miess H."/>
            <person name="Frediansyhah A."/>
            <person name="Gross H."/>
        </authorList>
    </citation>
    <scope>NUCLEOTIDE SEQUENCE [LARGE SCALE GENOMIC DNA]</scope>
    <source>
        <strain evidence="9 10">DSM 17472</strain>
    </source>
</reference>
<dbReference type="HAMAP" id="MF_01374">
    <property type="entry name" value="Glyoxalase_2"/>
    <property type="match status" value="1"/>
</dbReference>
<evidence type="ECO:0000256" key="6">
    <source>
        <dbReference type="ARBA" id="ARBA00022833"/>
    </source>
</evidence>
<dbReference type="PIRSF" id="PIRSF005457">
    <property type="entry name" value="Glx"/>
    <property type="match status" value="1"/>
</dbReference>
<feature type="domain" description="Metallo-beta-lactamase" evidence="8">
    <location>
        <begin position="46"/>
        <end position="210"/>
    </location>
</feature>
<dbReference type="SMART" id="SM00849">
    <property type="entry name" value="Lactamase_B"/>
    <property type="match status" value="1"/>
</dbReference>
<dbReference type="InterPro" id="IPR001279">
    <property type="entry name" value="Metallo-B-lactamas"/>
</dbReference>
<feature type="binding site" evidence="7">
    <location>
        <position position="92"/>
    </location>
    <ligand>
        <name>Zn(2+)</name>
        <dbReference type="ChEBI" id="CHEBI:29105"/>
        <label>2</label>
    </ligand>
</feature>
<dbReference type="GO" id="GO:0004416">
    <property type="term" value="F:hydroxyacylglutathione hydrolase activity"/>
    <property type="evidence" value="ECO:0007669"/>
    <property type="project" value="UniProtKB-EC"/>
</dbReference>
<dbReference type="Pfam" id="PF00753">
    <property type="entry name" value="Lactamase_B"/>
    <property type="match status" value="1"/>
</dbReference>
<comment type="cofactor">
    <cofactor evidence="7">
        <name>Zn(2+)</name>
        <dbReference type="ChEBI" id="CHEBI:29105"/>
    </cofactor>
    <text evidence="7">Binds 2 Zn(2+) ions per subunit.</text>
</comment>
<dbReference type="Pfam" id="PF16123">
    <property type="entry name" value="HAGH_C"/>
    <property type="match status" value="1"/>
</dbReference>
<name>A0ABX5RTD6_9BURK</name>
<dbReference type="InterPro" id="IPR036866">
    <property type="entry name" value="RibonucZ/Hydroxyglut_hydro"/>
</dbReference>
<dbReference type="EC" id="3.1.2.6" evidence="7"/>
<accession>A0ABX5RTD6</accession>
<evidence type="ECO:0000256" key="2">
    <source>
        <dbReference type="ARBA" id="ARBA00004963"/>
    </source>
</evidence>
<dbReference type="Gene3D" id="3.60.15.10">
    <property type="entry name" value="Ribonuclease Z/Hydroxyacylglutathione hydrolase-like"/>
    <property type="match status" value="1"/>
</dbReference>
<feature type="binding site" evidence="7">
    <location>
        <position position="87"/>
    </location>
    <ligand>
        <name>Zn(2+)</name>
        <dbReference type="ChEBI" id="CHEBI:29105"/>
        <label>1</label>
    </ligand>
</feature>
<sequence>MTSIDRISAAISAPASVSASVSASVPASAVPAGAALQVLPVPAFNDNYLWLVHDGSRAAVVDPGDAEPILAALRDRGLTLTAILLTHHHRDHIGGVPALLQRFDVPVFGPRNDGIAAVTQPLGEGDRITVPGIGLGLAVLDVPGHTHGHIAYYAGAADGAPGMGPHWLFCGDTLFAGGCGRLFEGTPAQMAASLDKLAALPPDTEVFCAHEYTLSNLRFALEIEPGNEALRARMEAETKKRQHGVPTVPSTIAVERATNPFLRYRDERIAQRLAAAGKVAANAAPLAVFAALREWKNHF</sequence>
<dbReference type="InterPro" id="IPR050110">
    <property type="entry name" value="Glyoxalase_II_hydrolase"/>
</dbReference>
<evidence type="ECO:0000256" key="5">
    <source>
        <dbReference type="ARBA" id="ARBA00022801"/>
    </source>
</evidence>
<feature type="binding site" evidence="7">
    <location>
        <position position="89"/>
    </location>
    <ligand>
        <name>Zn(2+)</name>
        <dbReference type="ChEBI" id="CHEBI:29105"/>
        <label>1</label>
    </ligand>
</feature>
<feature type="binding site" evidence="7">
    <location>
        <position position="172"/>
    </location>
    <ligand>
        <name>Zn(2+)</name>
        <dbReference type="ChEBI" id="CHEBI:29105"/>
        <label>2</label>
    </ligand>
</feature>
<comment type="pathway">
    <text evidence="2 7">Secondary metabolite metabolism; methylglyoxal degradation; (R)-lactate from methylglyoxal: step 2/2.</text>
</comment>
<dbReference type="RefSeq" id="WP_131145889.1">
    <property type="nucleotide sequence ID" value="NZ_BMWV01000004.1"/>
</dbReference>
<feature type="binding site" evidence="7">
    <location>
        <position position="172"/>
    </location>
    <ligand>
        <name>Zn(2+)</name>
        <dbReference type="ChEBI" id="CHEBI:29105"/>
        <label>1</label>
    </ligand>
</feature>
<dbReference type="PANTHER" id="PTHR43705">
    <property type="entry name" value="HYDROXYACYLGLUTATHIONE HYDROLASE"/>
    <property type="match status" value="1"/>
</dbReference>
<dbReference type="Proteomes" id="UP000292307">
    <property type="component" value="Chromosome"/>
</dbReference>
<keyword evidence="10" id="KW-1185">Reference proteome</keyword>
<protein>
    <recommendedName>
        <fullName evidence="7">Hydroxyacylglutathione hydrolase</fullName>
        <ecNumber evidence="7">3.1.2.6</ecNumber>
    </recommendedName>
    <alternativeName>
        <fullName evidence="7">Glyoxalase II</fullName>
        <shortName evidence="7">Glx II</shortName>
    </alternativeName>
</protein>
<dbReference type="NCBIfam" id="TIGR03413">
    <property type="entry name" value="GSH_gloB"/>
    <property type="match status" value="1"/>
</dbReference>
<comment type="catalytic activity">
    <reaction evidence="1 7">
        <text>an S-(2-hydroxyacyl)glutathione + H2O = a 2-hydroxy carboxylate + glutathione + H(+)</text>
        <dbReference type="Rhea" id="RHEA:21864"/>
        <dbReference type="ChEBI" id="CHEBI:15377"/>
        <dbReference type="ChEBI" id="CHEBI:15378"/>
        <dbReference type="ChEBI" id="CHEBI:57925"/>
        <dbReference type="ChEBI" id="CHEBI:58896"/>
        <dbReference type="ChEBI" id="CHEBI:71261"/>
        <dbReference type="EC" id="3.1.2.6"/>
    </reaction>
</comment>
<evidence type="ECO:0000259" key="8">
    <source>
        <dbReference type="SMART" id="SM00849"/>
    </source>
</evidence>
<feature type="binding site" evidence="7">
    <location>
        <position position="210"/>
    </location>
    <ligand>
        <name>Zn(2+)</name>
        <dbReference type="ChEBI" id="CHEBI:29105"/>
        <label>2</label>
    </ligand>
</feature>
<comment type="similarity">
    <text evidence="3 7">Belongs to the metallo-beta-lactamase superfamily. Glyoxalase II family.</text>
</comment>
<dbReference type="InterPro" id="IPR032282">
    <property type="entry name" value="HAGH_C"/>
</dbReference>